<evidence type="ECO:0000313" key="2">
    <source>
        <dbReference type="EMBL" id="KAI0494801.1"/>
    </source>
</evidence>
<protein>
    <submittedName>
        <fullName evidence="2">Uncharacterized protein</fullName>
    </submittedName>
</protein>
<dbReference type="Proteomes" id="UP000829196">
    <property type="component" value="Unassembled WGS sequence"/>
</dbReference>
<sequence>MWSLCGVLFFVCELVANADLLALLPIMIIIDLYVALVVFCTFSVDLLPFIFRHMRLVHSTLFLFFIFYFFFCCFFVSFSVDCFPFFCKVLLPIQITNVCNSFLGDGSWHL</sequence>
<keyword evidence="1" id="KW-0812">Transmembrane</keyword>
<evidence type="ECO:0000256" key="1">
    <source>
        <dbReference type="SAM" id="Phobius"/>
    </source>
</evidence>
<keyword evidence="3" id="KW-1185">Reference proteome</keyword>
<keyword evidence="1" id="KW-0472">Membrane</keyword>
<keyword evidence="1" id="KW-1133">Transmembrane helix</keyword>
<accession>A0A8T3AFH2</accession>
<name>A0A8T3AFH2_DENNO</name>
<organism evidence="2 3">
    <name type="scientific">Dendrobium nobile</name>
    <name type="common">Orchid</name>
    <dbReference type="NCBI Taxonomy" id="94219"/>
    <lineage>
        <taxon>Eukaryota</taxon>
        <taxon>Viridiplantae</taxon>
        <taxon>Streptophyta</taxon>
        <taxon>Embryophyta</taxon>
        <taxon>Tracheophyta</taxon>
        <taxon>Spermatophyta</taxon>
        <taxon>Magnoliopsida</taxon>
        <taxon>Liliopsida</taxon>
        <taxon>Asparagales</taxon>
        <taxon>Orchidaceae</taxon>
        <taxon>Epidendroideae</taxon>
        <taxon>Malaxideae</taxon>
        <taxon>Dendrobiinae</taxon>
        <taxon>Dendrobium</taxon>
    </lineage>
</organism>
<feature type="transmembrane region" description="Helical" evidence="1">
    <location>
        <begin position="28"/>
        <end position="49"/>
    </location>
</feature>
<comment type="caution">
    <text evidence="2">The sequence shown here is derived from an EMBL/GenBank/DDBJ whole genome shotgun (WGS) entry which is preliminary data.</text>
</comment>
<dbReference type="AlphaFoldDB" id="A0A8T3AFH2"/>
<proteinExistence type="predicted"/>
<feature type="transmembrane region" description="Helical" evidence="1">
    <location>
        <begin position="61"/>
        <end position="80"/>
    </location>
</feature>
<dbReference type="SMR" id="A0A8T3AFH2"/>
<evidence type="ECO:0000313" key="3">
    <source>
        <dbReference type="Proteomes" id="UP000829196"/>
    </source>
</evidence>
<reference evidence="2" key="1">
    <citation type="journal article" date="2022" name="Front. Genet.">
        <title>Chromosome-Scale Assembly of the Dendrobium nobile Genome Provides Insights Into the Molecular Mechanism of the Biosynthesis of the Medicinal Active Ingredient of Dendrobium.</title>
        <authorList>
            <person name="Xu Q."/>
            <person name="Niu S.-C."/>
            <person name="Li K.-L."/>
            <person name="Zheng P.-J."/>
            <person name="Zhang X.-J."/>
            <person name="Jia Y."/>
            <person name="Liu Y."/>
            <person name="Niu Y.-X."/>
            <person name="Yu L.-H."/>
            <person name="Chen D.-F."/>
            <person name="Zhang G.-Q."/>
        </authorList>
    </citation>
    <scope>NUCLEOTIDE SEQUENCE</scope>
    <source>
        <tissue evidence="2">Leaf</tissue>
    </source>
</reference>
<gene>
    <name evidence="2" type="ORF">KFK09_024944</name>
</gene>
<dbReference type="EMBL" id="JAGYWB010000017">
    <property type="protein sequence ID" value="KAI0494801.1"/>
    <property type="molecule type" value="Genomic_DNA"/>
</dbReference>